<comment type="caution">
    <text evidence="1">The sequence shown here is derived from an EMBL/GenBank/DDBJ whole genome shotgun (WGS) entry which is preliminary data.</text>
</comment>
<evidence type="ECO:0000313" key="1">
    <source>
        <dbReference type="EMBL" id="KAK6996223.1"/>
    </source>
</evidence>
<keyword evidence="2" id="KW-1185">Reference proteome</keyword>
<accession>A0AAV9ZYI7</accession>
<proteinExistence type="predicted"/>
<dbReference type="EMBL" id="JAWWNJ010000098">
    <property type="protein sequence ID" value="KAK6996223.1"/>
    <property type="molecule type" value="Genomic_DNA"/>
</dbReference>
<gene>
    <name evidence="1" type="ORF">R3P38DRAFT_2565955</name>
</gene>
<name>A0AAV9ZYI7_9AGAR</name>
<evidence type="ECO:0000313" key="2">
    <source>
        <dbReference type="Proteomes" id="UP001362999"/>
    </source>
</evidence>
<organism evidence="1 2">
    <name type="scientific">Favolaschia claudopus</name>
    <dbReference type="NCBI Taxonomy" id="2862362"/>
    <lineage>
        <taxon>Eukaryota</taxon>
        <taxon>Fungi</taxon>
        <taxon>Dikarya</taxon>
        <taxon>Basidiomycota</taxon>
        <taxon>Agaricomycotina</taxon>
        <taxon>Agaricomycetes</taxon>
        <taxon>Agaricomycetidae</taxon>
        <taxon>Agaricales</taxon>
        <taxon>Marasmiineae</taxon>
        <taxon>Mycenaceae</taxon>
        <taxon>Favolaschia</taxon>
    </lineage>
</organism>
<reference evidence="1 2" key="1">
    <citation type="journal article" date="2024" name="J Genomics">
        <title>Draft genome sequencing and assembly of Favolaschia claudopus CIRM-BRFM 2984 isolated from oak limbs.</title>
        <authorList>
            <person name="Navarro D."/>
            <person name="Drula E."/>
            <person name="Chaduli D."/>
            <person name="Cazenave R."/>
            <person name="Ahrendt S."/>
            <person name="Wang J."/>
            <person name="Lipzen A."/>
            <person name="Daum C."/>
            <person name="Barry K."/>
            <person name="Grigoriev I.V."/>
            <person name="Favel A."/>
            <person name="Rosso M.N."/>
            <person name="Martin F."/>
        </authorList>
    </citation>
    <scope>NUCLEOTIDE SEQUENCE [LARGE SCALE GENOMIC DNA]</scope>
    <source>
        <strain evidence="1 2">CIRM-BRFM 2984</strain>
    </source>
</reference>
<dbReference type="Proteomes" id="UP001362999">
    <property type="component" value="Unassembled WGS sequence"/>
</dbReference>
<dbReference type="AlphaFoldDB" id="A0AAV9ZYI7"/>
<protein>
    <submittedName>
        <fullName evidence="1">Uncharacterized protein</fullName>
    </submittedName>
</protein>
<sequence>MVDCHSEPLKNGLTPEQVKFSTSVPVLRDASVKPIVELYEWGQTLPGWDLIRRAKLTRCVQSWEKCTVGEFNLGEECLKSKKTKAAYHEYLLKHPDFRKEIEDKIGQVLDVDEEEDDVFTRDDQDSTEIPLHSVVHAALQIDVPPEKLPNTSKFCVSLETVGTDGSGTLKANGEMENIWAYNDNGQPWSEGNLADETF</sequence>